<evidence type="ECO:0008006" key="4">
    <source>
        <dbReference type="Google" id="ProtNLM"/>
    </source>
</evidence>
<dbReference type="EMBL" id="UINC01216587">
    <property type="protein sequence ID" value="SVE42784.1"/>
    <property type="molecule type" value="Genomic_DNA"/>
</dbReference>
<comment type="subcellular location">
    <subcellularLocation>
        <location evidence="1">Bacterial flagellum basal body</location>
    </subcellularLocation>
</comment>
<accession>A0A383DEM8</accession>
<reference evidence="3" key="1">
    <citation type="submission" date="2018-05" db="EMBL/GenBank/DDBJ databases">
        <authorList>
            <person name="Lanie J.A."/>
            <person name="Ng W.-L."/>
            <person name="Kazmierczak K.M."/>
            <person name="Andrzejewski T.M."/>
            <person name="Davidsen T.M."/>
            <person name="Wayne K.J."/>
            <person name="Tettelin H."/>
            <person name="Glass J.I."/>
            <person name="Rusch D."/>
            <person name="Podicherti R."/>
            <person name="Tsui H.-C.T."/>
            <person name="Winkler M.E."/>
        </authorList>
    </citation>
    <scope>NUCLEOTIDE SEQUENCE</scope>
</reference>
<dbReference type="PANTHER" id="PTHR34653:SF1">
    <property type="entry name" value="FLAGELLAR HOOK-BASAL BODY COMPLEX PROTEIN FLIE"/>
    <property type="match status" value="1"/>
</dbReference>
<protein>
    <recommendedName>
        <fullName evidence="4">Flagellar hook-basal body complex protein FliE</fullName>
    </recommendedName>
</protein>
<name>A0A383DEM8_9ZZZZ</name>
<evidence type="ECO:0000256" key="1">
    <source>
        <dbReference type="ARBA" id="ARBA00004117"/>
    </source>
</evidence>
<dbReference type="NCBIfam" id="TIGR00205">
    <property type="entry name" value="fliE"/>
    <property type="match status" value="1"/>
</dbReference>
<gene>
    <name evidence="3" type="ORF">METZ01_LOCUS495638</name>
</gene>
<dbReference type="Pfam" id="PF02049">
    <property type="entry name" value="FliE"/>
    <property type="match status" value="1"/>
</dbReference>
<dbReference type="GO" id="GO:0071973">
    <property type="term" value="P:bacterial-type flagellum-dependent cell motility"/>
    <property type="evidence" value="ECO:0007669"/>
    <property type="project" value="InterPro"/>
</dbReference>
<keyword evidence="2" id="KW-0975">Bacterial flagellum</keyword>
<dbReference type="PRINTS" id="PR01006">
    <property type="entry name" value="FLGHOOKFLIE"/>
</dbReference>
<dbReference type="HAMAP" id="MF_00724">
    <property type="entry name" value="FliE"/>
    <property type="match status" value="1"/>
</dbReference>
<dbReference type="GO" id="GO:0003774">
    <property type="term" value="F:cytoskeletal motor activity"/>
    <property type="evidence" value="ECO:0007669"/>
    <property type="project" value="InterPro"/>
</dbReference>
<organism evidence="3">
    <name type="scientific">marine metagenome</name>
    <dbReference type="NCBI Taxonomy" id="408172"/>
    <lineage>
        <taxon>unclassified sequences</taxon>
        <taxon>metagenomes</taxon>
        <taxon>ecological metagenomes</taxon>
    </lineage>
</organism>
<dbReference type="InterPro" id="IPR001624">
    <property type="entry name" value="FliE"/>
</dbReference>
<dbReference type="GO" id="GO:0005198">
    <property type="term" value="F:structural molecule activity"/>
    <property type="evidence" value="ECO:0007669"/>
    <property type="project" value="InterPro"/>
</dbReference>
<evidence type="ECO:0000313" key="3">
    <source>
        <dbReference type="EMBL" id="SVE42784.1"/>
    </source>
</evidence>
<proteinExistence type="inferred from homology"/>
<dbReference type="GO" id="GO:0009425">
    <property type="term" value="C:bacterial-type flagellum basal body"/>
    <property type="evidence" value="ECO:0007669"/>
    <property type="project" value="UniProtKB-SubCell"/>
</dbReference>
<dbReference type="PANTHER" id="PTHR34653">
    <property type="match status" value="1"/>
</dbReference>
<dbReference type="AlphaFoldDB" id="A0A383DEM8"/>
<evidence type="ECO:0000256" key="2">
    <source>
        <dbReference type="ARBA" id="ARBA00023143"/>
    </source>
</evidence>
<sequence>MPVTAVHDFTGRGETTSSAIRVQPQAEFVDPTREADRGSFSDLVKTFATDVNDLQFRAGDAIDSLVTGEAADVHQVMVAVEQAGIAMDLMLEIRNRVLEGYQDLIRMQV</sequence>